<reference evidence="4" key="1">
    <citation type="submission" date="2016-11" db="UniProtKB">
        <authorList>
            <consortium name="WormBaseParasite"/>
        </authorList>
    </citation>
    <scope>IDENTIFICATION</scope>
</reference>
<comment type="similarity">
    <text evidence="1">Belongs to the PUR DNA-binding protein family.</text>
</comment>
<proteinExistence type="inferred from homology"/>
<dbReference type="GO" id="GO:0032422">
    <property type="term" value="F:purine-rich negative regulatory element binding"/>
    <property type="evidence" value="ECO:0007669"/>
    <property type="project" value="InterPro"/>
</dbReference>
<evidence type="ECO:0000256" key="2">
    <source>
        <dbReference type="ARBA" id="ARBA00023125"/>
    </source>
</evidence>
<name>A0A1I8I5N2_9PLAT</name>
<dbReference type="Gene3D" id="3.10.450.700">
    <property type="match status" value="1"/>
</dbReference>
<dbReference type="Pfam" id="PF04845">
    <property type="entry name" value="PurA"/>
    <property type="match status" value="1"/>
</dbReference>
<dbReference type="WBParaSite" id="maker-uti_cns_0009942-snap-gene-0.6-mRNA-1">
    <property type="protein sequence ID" value="maker-uti_cns_0009942-snap-gene-0.6-mRNA-1"/>
    <property type="gene ID" value="maker-uti_cns_0009942-snap-gene-0.6"/>
</dbReference>
<dbReference type="GO" id="GO:0000977">
    <property type="term" value="F:RNA polymerase II transcription regulatory region sequence-specific DNA binding"/>
    <property type="evidence" value="ECO:0007669"/>
    <property type="project" value="InterPro"/>
</dbReference>
<dbReference type="GO" id="GO:0005634">
    <property type="term" value="C:nucleus"/>
    <property type="evidence" value="ECO:0007669"/>
    <property type="project" value="TreeGrafter"/>
</dbReference>
<evidence type="ECO:0000313" key="3">
    <source>
        <dbReference type="Proteomes" id="UP000095280"/>
    </source>
</evidence>
<evidence type="ECO:0000256" key="1">
    <source>
        <dbReference type="ARBA" id="ARBA00009251"/>
    </source>
</evidence>
<dbReference type="Gene3D" id="3.30.2450.30">
    <property type="match status" value="1"/>
</dbReference>
<dbReference type="AlphaFoldDB" id="A0A1I8I5N2"/>
<accession>A0A1I8I5N2</accession>
<dbReference type="FunFam" id="3.30.2450.30:FF:000003">
    <property type="entry name" value="Histone acetyltransferase"/>
    <property type="match status" value="1"/>
</dbReference>
<protein>
    <submittedName>
        <fullName evidence="4">Transcriptional activator protein Pur-alpha</fullName>
    </submittedName>
</protein>
<keyword evidence="3" id="KW-1185">Reference proteome</keyword>
<dbReference type="GO" id="GO:0000981">
    <property type="term" value="F:DNA-binding transcription factor activity, RNA polymerase II-specific"/>
    <property type="evidence" value="ECO:0007669"/>
    <property type="project" value="TreeGrafter"/>
</dbReference>
<dbReference type="SMART" id="SM00712">
    <property type="entry name" value="PUR"/>
    <property type="match status" value="3"/>
</dbReference>
<organism evidence="3 4">
    <name type="scientific">Macrostomum lignano</name>
    <dbReference type="NCBI Taxonomy" id="282301"/>
    <lineage>
        <taxon>Eukaryota</taxon>
        <taxon>Metazoa</taxon>
        <taxon>Spiralia</taxon>
        <taxon>Lophotrochozoa</taxon>
        <taxon>Platyhelminthes</taxon>
        <taxon>Rhabditophora</taxon>
        <taxon>Macrostomorpha</taxon>
        <taxon>Macrostomida</taxon>
        <taxon>Macrostomidae</taxon>
        <taxon>Macrostomum</taxon>
    </lineage>
</organism>
<dbReference type="Proteomes" id="UP000095280">
    <property type="component" value="Unplaced"/>
</dbReference>
<dbReference type="InterPro" id="IPR006628">
    <property type="entry name" value="PUR-bd_fam"/>
</dbReference>
<sequence>MSCYSRGNNNAAMDGDEKEIASRTLQIQSKRFYLDVKQNRRGRFFKLAEVGASGQKSRILMGMSSTAQFRDKLNLLAKHLSAQPAAAAGDAAADFKSKSETMAHENRRYFLDLRENQRGRYLRIAQQVAPSGVRSQVVVPEQGVRELADLLADLINQCGTDDAAEGVAKLPEAKALRAENKMFYFDVGYNRRGTFLRMSEVRQNFRTAVTLPEKSWQQLRDILAEYIDQVAGNGGGTATVDAVAVADAEEEDDEQVSGGGSSEDDQSIRVYSQHNDLHIQHNDLHIQHNDLHIQHNDLHIQHNDLHIQHNDLHIQHNDLHIQHNDLHIQHNELHIQHNELHIQHNGVLELAKHPGFIIVKAITPGLSSRDRIVSDRHPSKPTGNEVCIDLTGEGDPWTPAESYFKLKKDFVQLYLKKKE</sequence>
<evidence type="ECO:0000313" key="4">
    <source>
        <dbReference type="WBParaSite" id="maker-uti_cns_0009942-snap-gene-0.6-mRNA-1"/>
    </source>
</evidence>
<keyword evidence="2" id="KW-0238">DNA-binding</keyword>
<dbReference type="PANTHER" id="PTHR12611">
    <property type="entry name" value="PUR-TRANSCRIPTIONAL ACTIVATOR"/>
    <property type="match status" value="1"/>
</dbReference>
<dbReference type="PANTHER" id="PTHR12611:SF0">
    <property type="entry name" value="PURINE-RICH BINDING PROTEIN-ALPHA, ISOFORM B"/>
    <property type="match status" value="1"/>
</dbReference>